<keyword evidence="2" id="KW-1185">Reference proteome</keyword>
<evidence type="ECO:0008006" key="3">
    <source>
        <dbReference type="Google" id="ProtNLM"/>
    </source>
</evidence>
<dbReference type="InterPro" id="IPR029058">
    <property type="entry name" value="AB_hydrolase_fold"/>
</dbReference>
<dbReference type="SUPFAM" id="SSF53474">
    <property type="entry name" value="alpha/beta-Hydrolases"/>
    <property type="match status" value="1"/>
</dbReference>
<gene>
    <name evidence="1" type="ORF">ACH49W_31865</name>
</gene>
<protein>
    <recommendedName>
        <fullName evidence="3">Prolyl oligopeptidase family protein</fullName>
    </recommendedName>
</protein>
<evidence type="ECO:0000313" key="1">
    <source>
        <dbReference type="EMBL" id="MFI2477984.1"/>
    </source>
</evidence>
<dbReference type="Proteomes" id="UP001611415">
    <property type="component" value="Unassembled WGS sequence"/>
</dbReference>
<dbReference type="Gene3D" id="3.40.50.1820">
    <property type="entry name" value="alpha/beta hydrolase"/>
    <property type="match status" value="1"/>
</dbReference>
<dbReference type="EMBL" id="JBIRYO010000031">
    <property type="protein sequence ID" value="MFI2477984.1"/>
    <property type="molecule type" value="Genomic_DNA"/>
</dbReference>
<reference evidence="1 2" key="1">
    <citation type="submission" date="2024-10" db="EMBL/GenBank/DDBJ databases">
        <title>The Natural Products Discovery Center: Release of the First 8490 Sequenced Strains for Exploring Actinobacteria Biosynthetic Diversity.</title>
        <authorList>
            <person name="Kalkreuter E."/>
            <person name="Kautsar S.A."/>
            <person name="Yang D."/>
            <person name="Bader C.D."/>
            <person name="Teijaro C.N."/>
            <person name="Fluegel L."/>
            <person name="Davis C.M."/>
            <person name="Simpson J.R."/>
            <person name="Lauterbach L."/>
            <person name="Steele A.D."/>
            <person name="Gui C."/>
            <person name="Meng S."/>
            <person name="Li G."/>
            <person name="Viehrig K."/>
            <person name="Ye F."/>
            <person name="Su P."/>
            <person name="Kiefer A.F."/>
            <person name="Nichols A."/>
            <person name="Cepeda A.J."/>
            <person name="Yan W."/>
            <person name="Fan B."/>
            <person name="Jiang Y."/>
            <person name="Adhikari A."/>
            <person name="Zheng C.-J."/>
            <person name="Schuster L."/>
            <person name="Cowan T.M."/>
            <person name="Smanski M.J."/>
            <person name="Chevrette M.G."/>
            <person name="De Carvalho L.P.S."/>
            <person name="Shen B."/>
        </authorList>
    </citation>
    <scope>NUCLEOTIDE SEQUENCE [LARGE SCALE GENOMIC DNA]</scope>
    <source>
        <strain evidence="1 2">NPDC019275</strain>
    </source>
</reference>
<evidence type="ECO:0000313" key="2">
    <source>
        <dbReference type="Proteomes" id="UP001611415"/>
    </source>
</evidence>
<accession>A0ABW7XAG3</accession>
<organism evidence="1 2">
    <name type="scientific">Nocardia xishanensis</name>
    <dbReference type="NCBI Taxonomy" id="238964"/>
    <lineage>
        <taxon>Bacteria</taxon>
        <taxon>Bacillati</taxon>
        <taxon>Actinomycetota</taxon>
        <taxon>Actinomycetes</taxon>
        <taxon>Mycobacteriales</taxon>
        <taxon>Nocardiaceae</taxon>
        <taxon>Nocardia</taxon>
    </lineage>
</organism>
<name>A0ABW7XAG3_9NOCA</name>
<dbReference type="RefSeq" id="WP_397095431.1">
    <property type="nucleotide sequence ID" value="NZ_JBIRYO010000031.1"/>
</dbReference>
<comment type="caution">
    <text evidence="1">The sequence shown here is derived from an EMBL/GenBank/DDBJ whole genome shotgun (WGS) entry which is preliminary data.</text>
</comment>
<proteinExistence type="predicted"/>
<sequence length="64" mass="6906">MRHRPLFIGHGLTDIDVPAPTTLAFAEALTAGRQPVALKVYDTDHSGAFAESLPDVLPFVNSLF</sequence>